<feature type="transmembrane region" description="Helical" evidence="1">
    <location>
        <begin position="32"/>
        <end position="54"/>
    </location>
</feature>
<proteinExistence type="predicted"/>
<keyword evidence="3" id="KW-1185">Reference proteome</keyword>
<evidence type="ECO:0000313" key="3">
    <source>
        <dbReference type="Proteomes" id="UP001234989"/>
    </source>
</evidence>
<dbReference type="Proteomes" id="UP001234989">
    <property type="component" value="Chromosome 6"/>
</dbReference>
<keyword evidence="1" id="KW-0472">Membrane</keyword>
<name>A0AAF0R4K1_SOLVR</name>
<keyword evidence="1" id="KW-1133">Transmembrane helix</keyword>
<reference evidence="2" key="1">
    <citation type="submission" date="2023-08" db="EMBL/GenBank/DDBJ databases">
        <title>A de novo genome assembly of Solanum verrucosum Schlechtendal, a Mexican diploid species geographically isolated from the other diploid A-genome species in potato relatives.</title>
        <authorList>
            <person name="Hosaka K."/>
        </authorList>
    </citation>
    <scope>NUCLEOTIDE SEQUENCE</scope>
    <source>
        <tissue evidence="2">Young leaves</tissue>
    </source>
</reference>
<organism evidence="2 3">
    <name type="scientific">Solanum verrucosum</name>
    <dbReference type="NCBI Taxonomy" id="315347"/>
    <lineage>
        <taxon>Eukaryota</taxon>
        <taxon>Viridiplantae</taxon>
        <taxon>Streptophyta</taxon>
        <taxon>Embryophyta</taxon>
        <taxon>Tracheophyta</taxon>
        <taxon>Spermatophyta</taxon>
        <taxon>Magnoliopsida</taxon>
        <taxon>eudicotyledons</taxon>
        <taxon>Gunneridae</taxon>
        <taxon>Pentapetalae</taxon>
        <taxon>asterids</taxon>
        <taxon>lamiids</taxon>
        <taxon>Solanales</taxon>
        <taxon>Solanaceae</taxon>
        <taxon>Solanoideae</taxon>
        <taxon>Solaneae</taxon>
        <taxon>Solanum</taxon>
    </lineage>
</organism>
<dbReference type="AlphaFoldDB" id="A0AAF0R4K1"/>
<dbReference type="EMBL" id="CP133617">
    <property type="protein sequence ID" value="WMV36207.1"/>
    <property type="molecule type" value="Genomic_DNA"/>
</dbReference>
<sequence>MGIEEGDKIVEDQSDEEQLHGQLHFVSKLSNCILYCFYGLLHFVFIIKSMWYLAKFEFFRCNLYLFCRRYSFQIMYLFHFVLYYRTIYSSFTEFCMLF</sequence>
<protein>
    <submittedName>
        <fullName evidence="2">Uncharacterized protein</fullName>
    </submittedName>
</protein>
<feature type="transmembrane region" description="Helical" evidence="1">
    <location>
        <begin position="74"/>
        <end position="97"/>
    </location>
</feature>
<evidence type="ECO:0000313" key="2">
    <source>
        <dbReference type="EMBL" id="WMV36207.1"/>
    </source>
</evidence>
<gene>
    <name evidence="2" type="ORF">MTR67_029592</name>
</gene>
<evidence type="ECO:0000256" key="1">
    <source>
        <dbReference type="SAM" id="Phobius"/>
    </source>
</evidence>
<keyword evidence="1" id="KW-0812">Transmembrane</keyword>
<accession>A0AAF0R4K1</accession>